<feature type="domain" description="PpiC" evidence="8">
    <location>
        <begin position="283"/>
        <end position="383"/>
    </location>
</feature>
<dbReference type="AlphaFoldDB" id="F7XX89"/>
<dbReference type="SUPFAM" id="SSF109998">
    <property type="entry name" value="Triger factor/SurA peptide-binding domain-like"/>
    <property type="match status" value="1"/>
</dbReference>
<evidence type="ECO:0000313" key="10">
    <source>
        <dbReference type="Proteomes" id="UP000000504"/>
    </source>
</evidence>
<evidence type="ECO:0000313" key="9">
    <source>
        <dbReference type="EMBL" id="AEI74715.1"/>
    </source>
</evidence>
<dbReference type="HAMAP" id="MF_01183">
    <property type="entry name" value="Chaperone_SurA"/>
    <property type="match status" value="1"/>
</dbReference>
<dbReference type="GO" id="GO:0050821">
    <property type="term" value="P:protein stabilization"/>
    <property type="evidence" value="ECO:0007669"/>
    <property type="project" value="InterPro"/>
</dbReference>
<gene>
    <name evidence="7" type="primary">surA</name>
    <name evidence="9" type="ordered locus">MEPCIT_054</name>
</gene>
<dbReference type="Pfam" id="PF00639">
    <property type="entry name" value="Rotamase"/>
    <property type="match status" value="1"/>
</dbReference>
<reference key="1">
    <citation type="submission" date="2010-09" db="EMBL/GenBank/DDBJ databases">
        <title>An interdependent metabolic patchwork in the nested three-way symbiosis of mealybugs.</title>
        <authorList>
            <person name="McCutcheon J.P."/>
            <person name="von Dohlen C.D."/>
        </authorList>
    </citation>
    <scope>NUCLEOTIDE SEQUENCE</scope>
    <source>
        <strain>PCIT</strain>
    </source>
</reference>
<evidence type="ECO:0000256" key="6">
    <source>
        <dbReference type="ARBA" id="ARBA00023235"/>
    </source>
</evidence>
<dbReference type="Pfam" id="PF13616">
    <property type="entry name" value="Rotamase_3"/>
    <property type="match status" value="1"/>
</dbReference>
<dbReference type="STRING" id="903503.MEPCIT_054"/>
<evidence type="ECO:0000256" key="4">
    <source>
        <dbReference type="ARBA" id="ARBA00023110"/>
    </source>
</evidence>
<evidence type="ECO:0000256" key="7">
    <source>
        <dbReference type="HAMAP-Rule" id="MF_01183"/>
    </source>
</evidence>
<evidence type="ECO:0000256" key="2">
    <source>
        <dbReference type="ARBA" id="ARBA00022737"/>
    </source>
</evidence>
<feature type="chain" id="PRO_5009012309" description="Chaperone SurA" evidence="7">
    <location>
        <begin position="23"/>
        <end position="431"/>
    </location>
</feature>
<dbReference type="GO" id="GO:0042277">
    <property type="term" value="F:peptide binding"/>
    <property type="evidence" value="ECO:0007669"/>
    <property type="project" value="InterPro"/>
</dbReference>
<comment type="domain">
    <text evidence="7">The PPIase activity resides only in the second parvulin domain. The N-terminal region and the C-terminal tail are necessary and sufficient for the chaperone activity of SurA. The PPIase activity is dispensable for SurA to function as a chaperone. The N-terminal region and the C-terminal tail are also required for porin recognition.</text>
</comment>
<organism evidence="9 10">
    <name type="scientific">Moranella endobia (strain PCIT)</name>
    <dbReference type="NCBI Taxonomy" id="903503"/>
    <lineage>
        <taxon>Bacteria</taxon>
        <taxon>Pseudomonadati</taxon>
        <taxon>Pseudomonadota</taxon>
        <taxon>Gammaproteobacteria</taxon>
        <taxon>Enterobacterales</taxon>
        <taxon>Enterobacteriaceae</taxon>
        <taxon>Candidatus Moranella</taxon>
    </lineage>
</organism>
<evidence type="ECO:0000256" key="1">
    <source>
        <dbReference type="ARBA" id="ARBA00022729"/>
    </source>
</evidence>
<dbReference type="Proteomes" id="UP000000504">
    <property type="component" value="Chromosome"/>
</dbReference>
<dbReference type="InterPro" id="IPR015391">
    <property type="entry name" value="SurA_N"/>
</dbReference>
<proteinExistence type="inferred from homology"/>
<accession>F7XX89</accession>
<dbReference type="Gene3D" id="3.10.50.40">
    <property type="match status" value="2"/>
</dbReference>
<dbReference type="eggNOG" id="COG0760">
    <property type="taxonomic scope" value="Bacteria"/>
</dbReference>
<dbReference type="GO" id="GO:0006457">
    <property type="term" value="P:protein folding"/>
    <property type="evidence" value="ECO:0007669"/>
    <property type="project" value="UniProtKB-UniRule"/>
</dbReference>
<protein>
    <recommendedName>
        <fullName evidence="7">Chaperone SurA</fullName>
    </recommendedName>
    <alternativeName>
        <fullName evidence="7">Peptidyl-prolyl cis-trans isomerase SurA</fullName>
        <shortName evidence="7">PPIase SurA</shortName>
        <ecNumber evidence="7">5.2.1.8</ecNumber>
    </alternativeName>
    <alternativeName>
        <fullName evidence="7">Rotamase SurA</fullName>
    </alternativeName>
</protein>
<keyword evidence="1 7" id="KW-0732">Signal</keyword>
<evidence type="ECO:0000259" key="8">
    <source>
        <dbReference type="PROSITE" id="PS50198"/>
    </source>
</evidence>
<dbReference type="GO" id="GO:0030288">
    <property type="term" value="C:outer membrane-bounded periplasmic space"/>
    <property type="evidence" value="ECO:0007669"/>
    <property type="project" value="InterPro"/>
</dbReference>
<dbReference type="InterPro" id="IPR023034">
    <property type="entry name" value="PPIase_SurA"/>
</dbReference>
<dbReference type="InterPro" id="IPR000297">
    <property type="entry name" value="PPIase_PpiC"/>
</dbReference>
<dbReference type="HOGENOM" id="CLU_034646_11_0_6"/>
<comment type="function">
    <text evidence="7">Chaperone involved in the correct folding and assembly of outer membrane proteins. Recognizes specific patterns of aromatic residues and the orientation of their side chains, which are found more frequently in integral outer membrane proteins. May act in both early periplasmic and late outer membrane-associated steps of protein maturation.</text>
</comment>
<dbReference type="GO" id="GO:0003755">
    <property type="term" value="F:peptidyl-prolyl cis-trans isomerase activity"/>
    <property type="evidence" value="ECO:0007669"/>
    <property type="project" value="UniProtKB-UniRule"/>
</dbReference>
<dbReference type="EMBL" id="CP002243">
    <property type="protein sequence ID" value="AEI74715.1"/>
    <property type="molecule type" value="Genomic_DNA"/>
</dbReference>
<evidence type="ECO:0000256" key="3">
    <source>
        <dbReference type="ARBA" id="ARBA00022764"/>
    </source>
</evidence>
<dbReference type="NCBIfam" id="NF008038">
    <property type="entry name" value="PRK10770.1"/>
    <property type="match status" value="1"/>
</dbReference>
<reference evidence="9 10" key="2">
    <citation type="journal article" date="2011" name="Curr. Biol.">
        <title>An interdependent metabolic patchwork in the nested symbiosis of mealybugs.</title>
        <authorList>
            <person name="McCutcheon J.P."/>
            <person name="von Dohlen C.D."/>
        </authorList>
    </citation>
    <scope>NUCLEOTIDE SEQUENCE [LARGE SCALE GENOMIC DNA]</scope>
    <source>
        <strain evidence="9 10">PCIT</strain>
    </source>
</reference>
<keyword evidence="6 7" id="KW-0413">Isomerase</keyword>
<keyword evidence="4 7" id="KW-0697">Rotamase</keyword>
<dbReference type="InterPro" id="IPR050280">
    <property type="entry name" value="OMP_Chaperone_SurA"/>
</dbReference>
<dbReference type="Gene3D" id="1.10.4030.10">
    <property type="entry name" value="Porin chaperone SurA, peptide-binding domain"/>
    <property type="match status" value="1"/>
</dbReference>
<dbReference type="EC" id="5.2.1.8" evidence="7"/>
<comment type="catalytic activity">
    <reaction evidence="7">
        <text>[protein]-peptidylproline (omega=180) = [protein]-peptidylproline (omega=0)</text>
        <dbReference type="Rhea" id="RHEA:16237"/>
        <dbReference type="Rhea" id="RHEA-COMP:10747"/>
        <dbReference type="Rhea" id="RHEA-COMP:10748"/>
        <dbReference type="ChEBI" id="CHEBI:83833"/>
        <dbReference type="ChEBI" id="CHEBI:83834"/>
        <dbReference type="EC" id="5.2.1.8"/>
    </reaction>
</comment>
<dbReference type="PROSITE" id="PS50198">
    <property type="entry name" value="PPIC_PPIASE_2"/>
    <property type="match status" value="2"/>
</dbReference>
<dbReference type="OrthoDB" id="14196at2"/>
<keyword evidence="5 7" id="KW-0143">Chaperone</keyword>
<sequence precursor="true">MKHYNTLILVLAFGANSTLAMSQVIDQVAVVVDNGIVIESDVNSMLAAVMRGAQKFNQSLPAYATLRRQVCDQLIMDNIMFQLAQRANLTISNEQLDQNFDNISANNHMTNDQLRRHLVYDGIDYNTYRMKIYKNMLFCELRNSKVLRRIAIAPQEVNVLVPQIAYQTGNSAEFNLSQILIPLPENPTYDQLNKATALANYLVKLSKSRAIFTKLAITDSADQQPIKVGKMGWKKLEELPSLFVTRLQQGTQKEHIIDTIHSGVGFHILKVKDIRGCHQTITEIEVNLRHILLHTSMVITDQQVSFTLDDIASKIKSGHIGFNTAAKQLSEDPFSSPQGGNLGWSSTLALDPDFRAALRQLKINEVSTPVHSSFGWHLLQLIDIRKVVRTNVAQQDQSYRLQFNCRFAEESQTWMQEKRALAYVKIIDKYE</sequence>
<dbReference type="GO" id="GO:0051082">
    <property type="term" value="F:unfolded protein binding"/>
    <property type="evidence" value="ECO:0007669"/>
    <property type="project" value="UniProtKB-UniRule"/>
</dbReference>
<dbReference type="InterPro" id="IPR027304">
    <property type="entry name" value="Trigger_fact/SurA_dom_sf"/>
</dbReference>
<dbReference type="SUPFAM" id="SSF54534">
    <property type="entry name" value="FKBP-like"/>
    <property type="match status" value="2"/>
</dbReference>
<dbReference type="RefSeq" id="WP_013975466.1">
    <property type="nucleotide sequence ID" value="NC_015735.1"/>
</dbReference>
<keyword evidence="3 7" id="KW-0574">Periplasm</keyword>
<name>F7XX89_MOREP</name>
<dbReference type="PANTHER" id="PTHR47637:SF1">
    <property type="entry name" value="CHAPERONE SURA"/>
    <property type="match status" value="1"/>
</dbReference>
<evidence type="ECO:0000256" key="5">
    <source>
        <dbReference type="ARBA" id="ARBA00023186"/>
    </source>
</evidence>
<dbReference type="KEGG" id="men:MEPCIT_054"/>
<dbReference type="InterPro" id="IPR046357">
    <property type="entry name" value="PPIase_dom_sf"/>
</dbReference>
<keyword evidence="2 7" id="KW-0677">Repeat</keyword>
<comment type="subcellular location">
    <subcellularLocation>
        <location evidence="7">Periplasm</location>
    </subcellularLocation>
    <text evidence="7">Is capable of associating with the outer membrane.</text>
</comment>
<dbReference type="PANTHER" id="PTHR47637">
    <property type="entry name" value="CHAPERONE SURA"/>
    <property type="match status" value="1"/>
</dbReference>
<keyword evidence="10" id="KW-1185">Reference proteome</keyword>
<feature type="domain" description="PpiC" evidence="8">
    <location>
        <begin position="171"/>
        <end position="273"/>
    </location>
</feature>
<dbReference type="GO" id="GO:0043165">
    <property type="term" value="P:Gram-negative-bacterium-type cell outer membrane assembly"/>
    <property type="evidence" value="ECO:0007669"/>
    <property type="project" value="InterPro"/>
</dbReference>
<dbReference type="Pfam" id="PF09312">
    <property type="entry name" value="SurA_N"/>
    <property type="match status" value="1"/>
</dbReference>
<feature type="signal peptide" evidence="7">
    <location>
        <begin position="1"/>
        <end position="22"/>
    </location>
</feature>